<dbReference type="SUPFAM" id="SSF50494">
    <property type="entry name" value="Trypsin-like serine proteases"/>
    <property type="match status" value="1"/>
</dbReference>
<organism evidence="2 3">
    <name type="scientific">Streptomyces paradoxus</name>
    <dbReference type="NCBI Taxonomy" id="66375"/>
    <lineage>
        <taxon>Bacteria</taxon>
        <taxon>Bacillati</taxon>
        <taxon>Actinomycetota</taxon>
        <taxon>Actinomycetes</taxon>
        <taxon>Kitasatosporales</taxon>
        <taxon>Streptomycetaceae</taxon>
        <taxon>Streptomyces</taxon>
    </lineage>
</organism>
<dbReference type="Proteomes" id="UP000591537">
    <property type="component" value="Unassembled WGS sequence"/>
</dbReference>
<dbReference type="InterPro" id="IPR043504">
    <property type="entry name" value="Peptidase_S1_PA_chymotrypsin"/>
</dbReference>
<keyword evidence="1" id="KW-0732">Signal</keyword>
<reference evidence="2 3" key="1">
    <citation type="submission" date="2020-08" db="EMBL/GenBank/DDBJ databases">
        <title>Genomic Encyclopedia of Type Strains, Phase IV (KMG-IV): sequencing the most valuable type-strain genomes for metagenomic binning, comparative biology and taxonomic classification.</title>
        <authorList>
            <person name="Goeker M."/>
        </authorList>
    </citation>
    <scope>NUCLEOTIDE SEQUENCE [LARGE SCALE GENOMIC DNA]</scope>
    <source>
        <strain evidence="2 3">DSM 43350</strain>
    </source>
</reference>
<dbReference type="Gene3D" id="2.40.10.10">
    <property type="entry name" value="Trypsin-like serine proteases"/>
    <property type="match status" value="2"/>
</dbReference>
<dbReference type="PROSITE" id="PS00134">
    <property type="entry name" value="TRYPSIN_HIS"/>
    <property type="match status" value="1"/>
</dbReference>
<evidence type="ECO:0000256" key="1">
    <source>
        <dbReference type="SAM" id="SignalP"/>
    </source>
</evidence>
<dbReference type="EMBL" id="JACHGV010000005">
    <property type="protein sequence ID" value="MBB6077632.1"/>
    <property type="molecule type" value="Genomic_DNA"/>
</dbReference>
<dbReference type="GO" id="GO:0004252">
    <property type="term" value="F:serine-type endopeptidase activity"/>
    <property type="evidence" value="ECO:0007669"/>
    <property type="project" value="InterPro"/>
</dbReference>
<feature type="chain" id="PRO_5031122617" evidence="1">
    <location>
        <begin position="23"/>
        <end position="236"/>
    </location>
</feature>
<dbReference type="InterPro" id="IPR009003">
    <property type="entry name" value="Peptidase_S1_PA"/>
</dbReference>
<evidence type="ECO:0000313" key="2">
    <source>
        <dbReference type="EMBL" id="MBB6077632.1"/>
    </source>
</evidence>
<accession>A0A7W9WGB6</accession>
<evidence type="ECO:0000313" key="3">
    <source>
        <dbReference type="Proteomes" id="UP000591537"/>
    </source>
</evidence>
<comment type="caution">
    <text evidence="2">The sequence shown here is derived from an EMBL/GenBank/DDBJ whole genome shotgun (WGS) entry which is preliminary data.</text>
</comment>
<protein>
    <submittedName>
        <fullName evidence="2">V8-like Glu-specific endopeptidase</fullName>
    </submittedName>
</protein>
<name>A0A7W9WGB6_9ACTN</name>
<dbReference type="Pfam" id="PF13365">
    <property type="entry name" value="Trypsin_2"/>
    <property type="match status" value="1"/>
</dbReference>
<dbReference type="GO" id="GO:0006508">
    <property type="term" value="P:proteolysis"/>
    <property type="evidence" value="ECO:0007669"/>
    <property type="project" value="InterPro"/>
</dbReference>
<keyword evidence="3" id="KW-1185">Reference proteome</keyword>
<dbReference type="InterPro" id="IPR018114">
    <property type="entry name" value="TRYPSIN_HIS"/>
</dbReference>
<proteinExistence type="predicted"/>
<gene>
    <name evidence="2" type="ORF">HNR57_003558</name>
</gene>
<dbReference type="AlphaFoldDB" id="A0A7W9WGB6"/>
<dbReference type="RefSeq" id="WP_376772260.1">
    <property type="nucleotide sequence ID" value="NZ_BAAARS010000005.1"/>
</dbReference>
<sequence length="236" mass="24107">MKRVLVVVVMLVGLVTMSVATAGDGGGSLGVTVTGRDARVGVLLRTAGGGHFCTASVVDAPHRDLIVTAAHCLGGDGGLVFAPGYRDGRAPYGEWKVRRRFLARRWVEGRHEDSDVGFAALAPRGGEEVQDAVGGNRFVTGTVTGATAVTVTGYPSARETAVSCTAEPRALSRTQQRIACPGFSGGTSGSPWVNGDGQVVGVLGGHDQGGTTPGVSYSVVLGAEAERLYGRAARGA</sequence>
<feature type="signal peptide" evidence="1">
    <location>
        <begin position="1"/>
        <end position="22"/>
    </location>
</feature>